<evidence type="ECO:0000313" key="1">
    <source>
        <dbReference type="EMBL" id="PJJ60687.1"/>
    </source>
</evidence>
<proteinExistence type="predicted"/>
<organism evidence="1 2">
    <name type="scientific">Hymenobacter chitinivorans DSM 11115</name>
    <dbReference type="NCBI Taxonomy" id="1121954"/>
    <lineage>
        <taxon>Bacteria</taxon>
        <taxon>Pseudomonadati</taxon>
        <taxon>Bacteroidota</taxon>
        <taxon>Cytophagia</taxon>
        <taxon>Cytophagales</taxon>
        <taxon>Hymenobacteraceae</taxon>
        <taxon>Hymenobacter</taxon>
    </lineage>
</organism>
<name>A0A2M9BRX7_9BACT</name>
<dbReference type="AlphaFoldDB" id="A0A2M9BRX7"/>
<dbReference type="EMBL" id="PGFA01000001">
    <property type="protein sequence ID" value="PJJ60687.1"/>
    <property type="molecule type" value="Genomic_DNA"/>
</dbReference>
<accession>A0A2M9BRX7</accession>
<protein>
    <submittedName>
        <fullName evidence="1">Uncharacterized protein</fullName>
    </submittedName>
</protein>
<reference evidence="1 2" key="1">
    <citation type="submission" date="2017-11" db="EMBL/GenBank/DDBJ databases">
        <title>Genomic Encyclopedia of Archaeal and Bacterial Type Strains, Phase II (KMG-II): From Individual Species to Whole Genera.</title>
        <authorList>
            <person name="Goeker M."/>
        </authorList>
    </citation>
    <scope>NUCLEOTIDE SEQUENCE [LARGE SCALE GENOMIC DNA]</scope>
    <source>
        <strain evidence="1 2">DSM 11115</strain>
    </source>
</reference>
<gene>
    <name evidence="1" type="ORF">CLV45_2118</name>
</gene>
<keyword evidence="2" id="KW-1185">Reference proteome</keyword>
<dbReference type="Proteomes" id="UP000228535">
    <property type="component" value="Unassembled WGS sequence"/>
</dbReference>
<evidence type="ECO:0000313" key="2">
    <source>
        <dbReference type="Proteomes" id="UP000228535"/>
    </source>
</evidence>
<sequence length="154" mass="17564">MRKFGELQLRDLDITSIKEVDMKSACSFDYVEASAENHAAYKLGKAYAVGMHYSYLTGQYDRIVCVTDMDVATNCELLQKASDYYQSDSTYLKSLSGIGVGKVTAWVYRKIDPTKNAFPNKAAFEYLMWREDEVELHNGALQASTRKEMNQHLF</sequence>
<comment type="caution">
    <text evidence="1">The sequence shown here is derived from an EMBL/GenBank/DDBJ whole genome shotgun (WGS) entry which is preliminary data.</text>
</comment>